<keyword evidence="2" id="KW-1185">Reference proteome</keyword>
<dbReference type="EMBL" id="JAAMOX010000001">
    <property type="protein sequence ID" value="NIH52550.1"/>
    <property type="molecule type" value="Genomic_DNA"/>
</dbReference>
<organism evidence="1 2">
    <name type="scientific">Lysinibacter cavernae</name>
    <dbReference type="NCBI Taxonomy" id="1640652"/>
    <lineage>
        <taxon>Bacteria</taxon>
        <taxon>Bacillati</taxon>
        <taxon>Actinomycetota</taxon>
        <taxon>Actinomycetes</taxon>
        <taxon>Micrococcales</taxon>
        <taxon>Microbacteriaceae</taxon>
        <taxon>Lysinibacter</taxon>
    </lineage>
</organism>
<dbReference type="AlphaFoldDB" id="A0A7X5QZB8"/>
<reference evidence="1 2" key="1">
    <citation type="submission" date="2020-02" db="EMBL/GenBank/DDBJ databases">
        <title>Sequencing the genomes of 1000 actinobacteria strains.</title>
        <authorList>
            <person name="Klenk H.-P."/>
        </authorList>
    </citation>
    <scope>NUCLEOTIDE SEQUENCE [LARGE SCALE GENOMIC DNA]</scope>
    <source>
        <strain evidence="1 2">DSM 27960</strain>
    </source>
</reference>
<sequence length="121" mass="12727">MIAVAQLIRDRPGTVARTLRETFGVGLSDLGDRLSWGEALLLLREAAADQSTALGADLADWAYPASIRDLIALSAQIANPKVASKLMPWAMERPGAKEPNATPDEVVAAVAELDAGIVFGS</sequence>
<accession>A0A7X5QZB8</accession>
<proteinExistence type="predicted"/>
<protein>
    <submittedName>
        <fullName evidence="1">Uncharacterized protein</fullName>
    </submittedName>
</protein>
<evidence type="ECO:0000313" key="1">
    <source>
        <dbReference type="EMBL" id="NIH52550.1"/>
    </source>
</evidence>
<evidence type="ECO:0000313" key="2">
    <source>
        <dbReference type="Proteomes" id="UP000541033"/>
    </source>
</evidence>
<gene>
    <name evidence="1" type="ORF">FHX76_000418</name>
</gene>
<name>A0A7X5QZB8_9MICO</name>
<comment type="caution">
    <text evidence="1">The sequence shown here is derived from an EMBL/GenBank/DDBJ whole genome shotgun (WGS) entry which is preliminary data.</text>
</comment>
<dbReference type="Proteomes" id="UP000541033">
    <property type="component" value="Unassembled WGS sequence"/>
</dbReference>
<dbReference type="RefSeq" id="WP_167147259.1">
    <property type="nucleotide sequence ID" value="NZ_JAAMOX010000001.1"/>
</dbReference>